<sequence length="195" mass="21227">MASTPITRAGVMLGISFLCATGQVASAEGELALPDVRAESMFDLPGSLDKSKAPALSITGNLTLGDMGYWMGQLHLKKEGATAPGIAVEYTYTASGTLTDFFATYREGNYFYKWMVIGKDGKYLAQRKKWNVKGIDKVDRDGSGMLVKVESLALGLEERKKDATPVEQELYKLLDAIRADHAAKNPPKKDDGKKD</sequence>
<evidence type="ECO:0000313" key="2">
    <source>
        <dbReference type="Proteomes" id="UP001207930"/>
    </source>
</evidence>
<proteinExistence type="predicted"/>
<accession>A0ABT3FPD7</accession>
<gene>
    <name evidence="1" type="ORF">OKA04_10335</name>
</gene>
<organism evidence="1 2">
    <name type="scientific">Luteolibacter flavescens</name>
    <dbReference type="NCBI Taxonomy" id="1859460"/>
    <lineage>
        <taxon>Bacteria</taxon>
        <taxon>Pseudomonadati</taxon>
        <taxon>Verrucomicrobiota</taxon>
        <taxon>Verrucomicrobiia</taxon>
        <taxon>Verrucomicrobiales</taxon>
        <taxon>Verrucomicrobiaceae</taxon>
        <taxon>Luteolibacter</taxon>
    </lineage>
</organism>
<dbReference type="Proteomes" id="UP001207930">
    <property type="component" value="Unassembled WGS sequence"/>
</dbReference>
<dbReference type="EMBL" id="JAPDDS010000005">
    <property type="protein sequence ID" value="MCW1885126.1"/>
    <property type="molecule type" value="Genomic_DNA"/>
</dbReference>
<protein>
    <submittedName>
        <fullName evidence="1">Uncharacterized protein</fullName>
    </submittedName>
</protein>
<name>A0ABT3FPD7_9BACT</name>
<evidence type="ECO:0000313" key="1">
    <source>
        <dbReference type="EMBL" id="MCW1885126.1"/>
    </source>
</evidence>
<dbReference type="RefSeq" id="WP_264501084.1">
    <property type="nucleotide sequence ID" value="NZ_JAPDDS010000005.1"/>
</dbReference>
<keyword evidence="2" id="KW-1185">Reference proteome</keyword>
<reference evidence="1 2" key="1">
    <citation type="submission" date="2022-10" db="EMBL/GenBank/DDBJ databases">
        <title>Luteolibacter flavescens strain MCCC 1K03193, whole genome shotgun sequencing project.</title>
        <authorList>
            <person name="Zhao G."/>
            <person name="Shen L."/>
        </authorList>
    </citation>
    <scope>NUCLEOTIDE SEQUENCE [LARGE SCALE GENOMIC DNA]</scope>
    <source>
        <strain evidence="1 2">MCCC 1K03193</strain>
    </source>
</reference>
<comment type="caution">
    <text evidence="1">The sequence shown here is derived from an EMBL/GenBank/DDBJ whole genome shotgun (WGS) entry which is preliminary data.</text>
</comment>